<protein>
    <recommendedName>
        <fullName evidence="4">BZIP domain-containing protein</fullName>
    </recommendedName>
</protein>
<dbReference type="AlphaFoldDB" id="A0AAV5SXA4"/>
<dbReference type="SUPFAM" id="SSF57959">
    <property type="entry name" value="Leucine zipper domain"/>
    <property type="match status" value="1"/>
</dbReference>
<feature type="compositionally biased region" description="Basic and acidic residues" evidence="1">
    <location>
        <begin position="123"/>
        <end position="139"/>
    </location>
</feature>
<feature type="non-terminal residue" evidence="2">
    <location>
        <position position="1"/>
    </location>
</feature>
<accession>A0AAV5SXA4</accession>
<keyword evidence="3" id="KW-1185">Reference proteome</keyword>
<evidence type="ECO:0000313" key="2">
    <source>
        <dbReference type="EMBL" id="GMS85228.1"/>
    </source>
</evidence>
<sequence length="209" mass="24533">SSLKGWMKRFVPTSDPENPTTPPLPEEELFRYRTPPSSPLSVASSETSGSMTPNYDISPGSPRTSARVANKRRLEAAKIDRSRESSIDSNGKQKRIYRLKKDTERCAPEYRKMREQNNVAVQRSREKNKQKEEEKKRKIEEERQLFRSTIQKLIETYEWDIIMTEKQRQGHFILPHHLPSLGVMTDDERSLYQSVRREIEGRVMQLARR</sequence>
<evidence type="ECO:0000256" key="1">
    <source>
        <dbReference type="SAM" id="MobiDB-lite"/>
    </source>
</evidence>
<evidence type="ECO:0008006" key="4">
    <source>
        <dbReference type="Google" id="ProtNLM"/>
    </source>
</evidence>
<reference evidence="2" key="1">
    <citation type="submission" date="2023-10" db="EMBL/GenBank/DDBJ databases">
        <title>Genome assembly of Pristionchus species.</title>
        <authorList>
            <person name="Yoshida K."/>
            <person name="Sommer R.J."/>
        </authorList>
    </citation>
    <scope>NUCLEOTIDE SEQUENCE</scope>
    <source>
        <strain evidence="2">RS0144</strain>
    </source>
</reference>
<dbReference type="GO" id="GO:0003700">
    <property type="term" value="F:DNA-binding transcription factor activity"/>
    <property type="evidence" value="ECO:0007669"/>
    <property type="project" value="InterPro"/>
</dbReference>
<comment type="caution">
    <text evidence="2">The sequence shown here is derived from an EMBL/GenBank/DDBJ whole genome shotgun (WGS) entry which is preliminary data.</text>
</comment>
<feature type="compositionally biased region" description="Polar residues" evidence="1">
    <location>
        <begin position="39"/>
        <end position="55"/>
    </location>
</feature>
<organism evidence="2 3">
    <name type="scientific">Pristionchus entomophagus</name>
    <dbReference type="NCBI Taxonomy" id="358040"/>
    <lineage>
        <taxon>Eukaryota</taxon>
        <taxon>Metazoa</taxon>
        <taxon>Ecdysozoa</taxon>
        <taxon>Nematoda</taxon>
        <taxon>Chromadorea</taxon>
        <taxon>Rhabditida</taxon>
        <taxon>Rhabditina</taxon>
        <taxon>Diplogasteromorpha</taxon>
        <taxon>Diplogasteroidea</taxon>
        <taxon>Neodiplogasteridae</taxon>
        <taxon>Pristionchus</taxon>
    </lineage>
</organism>
<gene>
    <name evidence="2" type="ORF">PENTCL1PPCAC_7403</name>
</gene>
<evidence type="ECO:0000313" key="3">
    <source>
        <dbReference type="Proteomes" id="UP001432027"/>
    </source>
</evidence>
<dbReference type="InterPro" id="IPR046347">
    <property type="entry name" value="bZIP_sf"/>
</dbReference>
<feature type="compositionally biased region" description="Basic and acidic residues" evidence="1">
    <location>
        <begin position="99"/>
        <end position="115"/>
    </location>
</feature>
<dbReference type="Proteomes" id="UP001432027">
    <property type="component" value="Unassembled WGS sequence"/>
</dbReference>
<proteinExistence type="predicted"/>
<feature type="region of interest" description="Disordered" evidence="1">
    <location>
        <begin position="1"/>
        <end position="139"/>
    </location>
</feature>
<feature type="compositionally biased region" description="Basic and acidic residues" evidence="1">
    <location>
        <begin position="72"/>
        <end position="86"/>
    </location>
</feature>
<dbReference type="EMBL" id="BTSX01000002">
    <property type="protein sequence ID" value="GMS85228.1"/>
    <property type="molecule type" value="Genomic_DNA"/>
</dbReference>
<name>A0AAV5SXA4_9BILA</name>
<dbReference type="Gene3D" id="1.20.5.170">
    <property type="match status" value="1"/>
</dbReference>